<feature type="non-terminal residue" evidence="3">
    <location>
        <position position="1"/>
    </location>
</feature>
<dbReference type="InterPro" id="IPR036617">
    <property type="entry name" value="BAF_sf"/>
</dbReference>
<evidence type="ECO:0000256" key="1">
    <source>
        <dbReference type="ARBA" id="ARBA00004123"/>
    </source>
</evidence>
<organism evidence="3 4">
    <name type="scientific">Sakesphorus luctuosus</name>
    <dbReference type="NCBI Taxonomy" id="419690"/>
    <lineage>
        <taxon>Eukaryota</taxon>
        <taxon>Metazoa</taxon>
        <taxon>Chordata</taxon>
        <taxon>Craniata</taxon>
        <taxon>Vertebrata</taxon>
        <taxon>Euteleostomi</taxon>
        <taxon>Archelosauria</taxon>
        <taxon>Archosauria</taxon>
        <taxon>Dinosauria</taxon>
        <taxon>Saurischia</taxon>
        <taxon>Theropoda</taxon>
        <taxon>Coelurosauria</taxon>
        <taxon>Aves</taxon>
        <taxon>Neognathae</taxon>
        <taxon>Neoaves</taxon>
        <taxon>Telluraves</taxon>
        <taxon>Australaves</taxon>
        <taxon>Passeriformes</taxon>
        <taxon>Thamnophilidae</taxon>
        <taxon>Sakesphorus</taxon>
    </lineage>
</organism>
<gene>
    <name evidence="3" type="primary">Banf1</name>
    <name evidence="3" type="ORF">SAKLUC_R15020</name>
</gene>
<evidence type="ECO:0000256" key="2">
    <source>
        <dbReference type="ARBA" id="ARBA00023242"/>
    </source>
</evidence>
<dbReference type="GO" id="GO:0000793">
    <property type="term" value="C:condensed chromosome"/>
    <property type="evidence" value="ECO:0007669"/>
    <property type="project" value="TreeGrafter"/>
</dbReference>
<dbReference type="GO" id="GO:0003677">
    <property type="term" value="F:DNA binding"/>
    <property type="evidence" value="ECO:0007669"/>
    <property type="project" value="InterPro"/>
</dbReference>
<reference evidence="3 4" key="1">
    <citation type="submission" date="2019-09" db="EMBL/GenBank/DDBJ databases">
        <title>Bird 10,000 Genomes (B10K) Project - Family phase.</title>
        <authorList>
            <person name="Zhang G."/>
        </authorList>
    </citation>
    <scope>NUCLEOTIDE SEQUENCE [LARGE SCALE GENOMIC DNA]</scope>
    <source>
        <strain evidence="3">B10K-DU-001-06</strain>
        <tissue evidence="3">Muscle</tissue>
    </source>
</reference>
<dbReference type="SUPFAM" id="SSF47798">
    <property type="entry name" value="Barrier-to-autointegration factor, BAF"/>
    <property type="match status" value="1"/>
</dbReference>
<dbReference type="AlphaFoldDB" id="A0A7K8YY42"/>
<accession>A0A7K8YY42</accession>
<evidence type="ECO:0000313" key="4">
    <source>
        <dbReference type="Proteomes" id="UP000558958"/>
    </source>
</evidence>
<dbReference type="Pfam" id="PF02961">
    <property type="entry name" value="SAM_BAF"/>
    <property type="match status" value="1"/>
</dbReference>
<dbReference type="InterPro" id="IPR004122">
    <property type="entry name" value="BAF_prot"/>
</dbReference>
<comment type="subcellular location">
    <subcellularLocation>
        <location evidence="1">Nucleus</location>
    </subcellularLocation>
</comment>
<dbReference type="InterPro" id="IPR051387">
    <property type="entry name" value="BAF"/>
</dbReference>
<dbReference type="EMBL" id="VWZD01009292">
    <property type="protein sequence ID" value="NXG08436.1"/>
    <property type="molecule type" value="Genomic_DNA"/>
</dbReference>
<proteinExistence type="predicted"/>
<dbReference type="PANTHER" id="PTHR47507:SF6">
    <property type="entry name" value="BARRIER-TO-AUTOINTEGRATION FACTOR"/>
    <property type="match status" value="1"/>
</dbReference>
<keyword evidence="2" id="KW-0539">Nucleus</keyword>
<feature type="non-terminal residue" evidence="3">
    <location>
        <position position="84"/>
    </location>
</feature>
<comment type="caution">
    <text evidence="3">The sequence shown here is derived from an EMBL/GenBank/DDBJ whole genome shotgun (WGS) entry which is preliminary data.</text>
</comment>
<dbReference type="Gene3D" id="1.10.150.40">
    <property type="entry name" value="Barrier-to-autointegration factor, BAF"/>
    <property type="match status" value="1"/>
</dbReference>
<dbReference type="GO" id="GO:0005634">
    <property type="term" value="C:nucleus"/>
    <property type="evidence" value="ECO:0007669"/>
    <property type="project" value="UniProtKB-SubCell"/>
</dbReference>
<keyword evidence="4" id="KW-1185">Reference proteome</keyword>
<dbReference type="SMART" id="SM01023">
    <property type="entry name" value="BAF"/>
    <property type="match status" value="1"/>
</dbReference>
<sequence length="84" mass="9713">KKHHLMTEPSGNKPVQALPGIGHVLGRDLERSGFDMEGKMIQQYLALQRNEEEFQGWLKRICKANAKQSQDILAYLRSWCNNFL</sequence>
<dbReference type="PANTHER" id="PTHR47507">
    <property type="entry name" value="BARRIER TO AUTOINTEGRATION FACTOR 2"/>
    <property type="match status" value="1"/>
</dbReference>
<name>A0A7K8YY42_9PASS</name>
<protein>
    <submittedName>
        <fullName evidence="3">BAF factor</fullName>
    </submittedName>
</protein>
<dbReference type="GO" id="GO:0051276">
    <property type="term" value="P:chromosome organization"/>
    <property type="evidence" value="ECO:0007669"/>
    <property type="project" value="TreeGrafter"/>
</dbReference>
<dbReference type="Proteomes" id="UP000558958">
    <property type="component" value="Unassembled WGS sequence"/>
</dbReference>
<evidence type="ECO:0000313" key="3">
    <source>
        <dbReference type="EMBL" id="NXG08436.1"/>
    </source>
</evidence>